<dbReference type="Pfam" id="PF01323">
    <property type="entry name" value="DSBA"/>
    <property type="match status" value="1"/>
</dbReference>
<keyword evidence="2" id="KW-0413">Isomerase</keyword>
<keyword evidence="3" id="KW-1185">Reference proteome</keyword>
<proteinExistence type="predicted"/>
<evidence type="ECO:0000313" key="3">
    <source>
        <dbReference type="Proteomes" id="UP000233782"/>
    </source>
</evidence>
<dbReference type="PANTHER" id="PTHR13887:SF33">
    <property type="entry name" value="ISOMERASE"/>
    <property type="match status" value="1"/>
</dbReference>
<reference evidence="2 3" key="1">
    <citation type="submission" date="2017-12" db="EMBL/GenBank/DDBJ databases">
        <title>Genomic Encyclopedia of Type Strains, Phase III (KMG-III): the genomes of soil and plant-associated and newly described type strains.</title>
        <authorList>
            <person name="Whitman W."/>
        </authorList>
    </citation>
    <scope>NUCLEOTIDE SEQUENCE [LARGE SCALE GENOMIC DNA]</scope>
    <source>
        <strain evidence="2 3">LP43</strain>
    </source>
</reference>
<comment type="caution">
    <text evidence="2">The sequence shown here is derived from an EMBL/GenBank/DDBJ whole genome shotgun (WGS) entry which is preliminary data.</text>
</comment>
<accession>A0A2N3U8U5</accession>
<gene>
    <name evidence="2" type="ORF">BD749_3017</name>
</gene>
<dbReference type="Proteomes" id="UP000233782">
    <property type="component" value="Unassembled WGS sequence"/>
</dbReference>
<dbReference type="RefSeq" id="WP_101445740.1">
    <property type="nucleotide sequence ID" value="NZ_PJMU01000003.1"/>
</dbReference>
<feature type="domain" description="DSBA-like thioredoxin" evidence="1">
    <location>
        <begin position="3"/>
        <end position="193"/>
    </location>
</feature>
<dbReference type="PANTHER" id="PTHR13887">
    <property type="entry name" value="GLUTATHIONE S-TRANSFERASE KAPPA"/>
    <property type="match status" value="1"/>
</dbReference>
<evidence type="ECO:0000259" key="1">
    <source>
        <dbReference type="Pfam" id="PF01323"/>
    </source>
</evidence>
<organism evidence="2 3">
    <name type="scientific">Pontibacter ramchanderi</name>
    <dbReference type="NCBI Taxonomy" id="1179743"/>
    <lineage>
        <taxon>Bacteria</taxon>
        <taxon>Pseudomonadati</taxon>
        <taxon>Bacteroidota</taxon>
        <taxon>Cytophagia</taxon>
        <taxon>Cytophagales</taxon>
        <taxon>Hymenobacteraceae</taxon>
        <taxon>Pontibacter</taxon>
    </lineage>
</organism>
<dbReference type="InterPro" id="IPR036249">
    <property type="entry name" value="Thioredoxin-like_sf"/>
</dbReference>
<dbReference type="InterPro" id="IPR001853">
    <property type="entry name" value="DSBA-like_thioredoxin_dom"/>
</dbReference>
<dbReference type="CDD" id="cd03024">
    <property type="entry name" value="DsbA_FrnE"/>
    <property type="match status" value="1"/>
</dbReference>
<dbReference type="SUPFAM" id="SSF52833">
    <property type="entry name" value="Thioredoxin-like"/>
    <property type="match status" value="1"/>
</dbReference>
<dbReference type="GO" id="GO:0016491">
    <property type="term" value="F:oxidoreductase activity"/>
    <property type="evidence" value="ECO:0007669"/>
    <property type="project" value="InterPro"/>
</dbReference>
<dbReference type="OrthoDB" id="9799122at2"/>
<sequence>MLQIKVYSDYVCPYCFFGEQVLAKALQGIEDQVQVEWLPFELRPYPNPTLKPEGEYLQTTWENSVYPMAKQLGIPIVLPKVSPQPYTHLSFEGYQYAQEQGKGEAYTHRMFTAFFQEEQDIGDIDVLTKLAGEVGLNEKEFRQALASRRYKEAHQKSLRHAYEEVGIQAVPTFIIGDKLVRGLLREEDLRRLIKLELEV</sequence>
<dbReference type="Gene3D" id="3.40.30.10">
    <property type="entry name" value="Glutaredoxin"/>
    <property type="match status" value="1"/>
</dbReference>
<name>A0A2N3U8U5_9BACT</name>
<dbReference type="AlphaFoldDB" id="A0A2N3U8U5"/>
<dbReference type="EMBL" id="PJMU01000003">
    <property type="protein sequence ID" value="PKV63178.1"/>
    <property type="molecule type" value="Genomic_DNA"/>
</dbReference>
<protein>
    <submittedName>
        <fullName evidence="2">Putative DsbA family dithiol-disulfide isomerase</fullName>
    </submittedName>
</protein>
<dbReference type="GO" id="GO:0016853">
    <property type="term" value="F:isomerase activity"/>
    <property type="evidence" value="ECO:0007669"/>
    <property type="project" value="UniProtKB-KW"/>
</dbReference>
<evidence type="ECO:0000313" key="2">
    <source>
        <dbReference type="EMBL" id="PKV63178.1"/>
    </source>
</evidence>